<comment type="caution">
    <text evidence="1">The sequence shown here is derived from an EMBL/GenBank/DDBJ whole genome shotgun (WGS) entry which is preliminary data.</text>
</comment>
<proteinExistence type="predicted"/>
<evidence type="ECO:0000313" key="1">
    <source>
        <dbReference type="EMBL" id="MBC2668400.1"/>
    </source>
</evidence>
<organism evidence="1 2">
    <name type="scientific">Novosphingobium piscinae</name>
    <dbReference type="NCBI Taxonomy" id="1507448"/>
    <lineage>
        <taxon>Bacteria</taxon>
        <taxon>Pseudomonadati</taxon>
        <taxon>Pseudomonadota</taxon>
        <taxon>Alphaproteobacteria</taxon>
        <taxon>Sphingomonadales</taxon>
        <taxon>Sphingomonadaceae</taxon>
        <taxon>Novosphingobium</taxon>
    </lineage>
</organism>
<keyword evidence="2" id="KW-1185">Reference proteome</keyword>
<protein>
    <submittedName>
        <fullName evidence="1">Uncharacterized protein</fullName>
    </submittedName>
</protein>
<dbReference type="RefSeq" id="WP_185678286.1">
    <property type="nucleotide sequence ID" value="NZ_JACLAX010000003.1"/>
</dbReference>
<gene>
    <name evidence="1" type="ORF">H7F53_04490</name>
</gene>
<reference evidence="1 2" key="1">
    <citation type="submission" date="2020-08" db="EMBL/GenBank/DDBJ databases">
        <title>The genome sequence of type strain Novosphingobium piscinae KCTC 42194.</title>
        <authorList>
            <person name="Liu Y."/>
        </authorList>
    </citation>
    <scope>NUCLEOTIDE SEQUENCE [LARGE SCALE GENOMIC DNA]</scope>
    <source>
        <strain evidence="1 2">KCTC 42194</strain>
    </source>
</reference>
<dbReference type="Proteomes" id="UP000551327">
    <property type="component" value="Unassembled WGS sequence"/>
</dbReference>
<accession>A0A7X1KPH1</accession>
<dbReference type="EMBL" id="JACLAX010000003">
    <property type="protein sequence ID" value="MBC2668400.1"/>
    <property type="molecule type" value="Genomic_DNA"/>
</dbReference>
<name>A0A7X1KPH1_9SPHN</name>
<dbReference type="AlphaFoldDB" id="A0A7X1KPH1"/>
<sequence length="145" mass="15665">MRLWPLHLLLICAVYALGGPLWNATRMAFSGAAEGGVQIDTSGASGREVGGRYVLDLPVDVINRGAGMVLGVSLWVETYGCPSDRTPIAQCRRLTAFEQYLPLRMHPGSAESHSQRMDAVAPAPGEVLRVTRKLQAIEDGAPRHD</sequence>
<evidence type="ECO:0000313" key="2">
    <source>
        <dbReference type="Proteomes" id="UP000551327"/>
    </source>
</evidence>